<feature type="chain" id="PRO_5038408219" description="peptidylprolyl isomerase" evidence="6">
    <location>
        <begin position="23"/>
        <end position="342"/>
    </location>
</feature>
<organism evidence="8 9">
    <name type="scientific">Schaalia georgiae F0490</name>
    <dbReference type="NCBI Taxonomy" id="1125717"/>
    <lineage>
        <taxon>Bacteria</taxon>
        <taxon>Bacillati</taxon>
        <taxon>Actinomycetota</taxon>
        <taxon>Actinomycetes</taxon>
        <taxon>Actinomycetales</taxon>
        <taxon>Actinomycetaceae</taxon>
        <taxon>Schaalia</taxon>
    </lineage>
</organism>
<dbReference type="PANTHER" id="PTHR45779">
    <property type="entry name" value="PEPTIDYLPROLYL ISOMERASE"/>
    <property type="match status" value="1"/>
</dbReference>
<dbReference type="Proteomes" id="UP000004578">
    <property type="component" value="Unassembled WGS sequence"/>
</dbReference>
<comment type="caution">
    <text evidence="8">The sequence shown here is derived from an EMBL/GenBank/DDBJ whole genome shotgun (WGS) entry which is preliminary data.</text>
</comment>
<dbReference type="PANTHER" id="PTHR45779:SF7">
    <property type="entry name" value="PEPTIDYLPROLYL ISOMERASE"/>
    <property type="match status" value="1"/>
</dbReference>
<evidence type="ECO:0000256" key="4">
    <source>
        <dbReference type="ARBA" id="ARBA00023235"/>
    </source>
</evidence>
<evidence type="ECO:0000256" key="6">
    <source>
        <dbReference type="SAM" id="SignalP"/>
    </source>
</evidence>
<evidence type="ECO:0000256" key="2">
    <source>
        <dbReference type="ARBA" id="ARBA00013194"/>
    </source>
</evidence>
<dbReference type="RefSeq" id="WP_005870900.1">
    <property type="nucleotide sequence ID" value="NZ_AKFS01000216.1"/>
</dbReference>
<gene>
    <name evidence="8" type="ORF">HMPREF1317_2354</name>
</gene>
<evidence type="ECO:0000313" key="9">
    <source>
        <dbReference type="Proteomes" id="UP000004578"/>
    </source>
</evidence>
<feature type="signal peptide" evidence="6">
    <location>
        <begin position="1"/>
        <end position="22"/>
    </location>
</feature>
<dbReference type="EMBL" id="AKFS01000216">
    <property type="protein sequence ID" value="EJF42396.1"/>
    <property type="molecule type" value="Genomic_DNA"/>
</dbReference>
<dbReference type="SUPFAM" id="SSF54534">
    <property type="entry name" value="FKBP-like"/>
    <property type="match status" value="1"/>
</dbReference>
<reference evidence="8 9" key="1">
    <citation type="submission" date="2012-05" db="EMBL/GenBank/DDBJ databases">
        <authorList>
            <person name="Harkins D.M."/>
            <person name="Madupu R."/>
            <person name="Durkin A.S."/>
            <person name="Torralba M."/>
            <person name="Methe B."/>
            <person name="Sutton G.G."/>
            <person name="Nelson K.E."/>
        </authorList>
    </citation>
    <scope>NUCLEOTIDE SEQUENCE [LARGE SCALE GENOMIC DNA]</scope>
    <source>
        <strain evidence="8 9">F0490</strain>
    </source>
</reference>
<dbReference type="OrthoDB" id="25996at2"/>
<dbReference type="PROSITE" id="PS50059">
    <property type="entry name" value="FKBP_PPIASE"/>
    <property type="match status" value="1"/>
</dbReference>
<dbReference type="PATRIC" id="fig|1125717.3.peg.1324"/>
<name>J0X1D1_9ACTO</name>
<protein>
    <recommendedName>
        <fullName evidence="2 5">peptidylprolyl isomerase</fullName>
        <ecNumber evidence="2 5">5.2.1.8</ecNumber>
    </recommendedName>
</protein>
<dbReference type="Gene3D" id="3.10.50.40">
    <property type="match status" value="1"/>
</dbReference>
<dbReference type="EC" id="5.2.1.8" evidence="2 5"/>
<keyword evidence="9" id="KW-1185">Reference proteome</keyword>
<evidence type="ECO:0000313" key="8">
    <source>
        <dbReference type="EMBL" id="EJF42396.1"/>
    </source>
</evidence>
<dbReference type="Pfam" id="PF00254">
    <property type="entry name" value="FKBP_C"/>
    <property type="match status" value="1"/>
</dbReference>
<keyword evidence="4 5" id="KW-0413">Isomerase</keyword>
<keyword evidence="6" id="KW-0732">Signal</keyword>
<evidence type="ECO:0000259" key="7">
    <source>
        <dbReference type="PROSITE" id="PS50059"/>
    </source>
</evidence>
<comment type="catalytic activity">
    <reaction evidence="1 5">
        <text>[protein]-peptidylproline (omega=180) = [protein]-peptidylproline (omega=0)</text>
        <dbReference type="Rhea" id="RHEA:16237"/>
        <dbReference type="Rhea" id="RHEA-COMP:10747"/>
        <dbReference type="Rhea" id="RHEA-COMP:10748"/>
        <dbReference type="ChEBI" id="CHEBI:83833"/>
        <dbReference type="ChEBI" id="CHEBI:83834"/>
        <dbReference type="EC" id="5.2.1.8"/>
    </reaction>
</comment>
<sequence>MTSTLRKIGAVACAALTAITLAACSPASSDSSQSGVLECTTDDSAAQAQVDRSGAGYFPKVTGTETPVIDPATGSEPTDKVLVKTLTKGSGPEVCPGAQVKVNYVGALWDGTKFDSSYDKGKPVSFSLSGVIKGWGYALAHAHVGDRLELVIPSSLGYGESGGQQIPPNATLVFVVDILEQQGVSRQHLADEATLTSAEATGEELPAGITVTGGPGVEPTLTIDESQPMPTEQQVYTVYKGTGEALAATDTALMRGVAGGWGIQGRTESSWNSEPLQQPVAQTPFAGYTIGSRIVVVSPVPAQQGQSGQSGTEAQAIVRVFDIVGKTEYLDSTGKPTTPPRG</sequence>
<feature type="domain" description="PPIase FKBP-type" evidence="7">
    <location>
        <begin position="97"/>
        <end position="182"/>
    </location>
</feature>
<evidence type="ECO:0000256" key="5">
    <source>
        <dbReference type="PROSITE-ProRule" id="PRU00277"/>
    </source>
</evidence>
<keyword evidence="3 5" id="KW-0697">Rotamase</keyword>
<proteinExistence type="predicted"/>
<evidence type="ECO:0000256" key="1">
    <source>
        <dbReference type="ARBA" id="ARBA00000971"/>
    </source>
</evidence>
<dbReference type="PROSITE" id="PS51257">
    <property type="entry name" value="PROKAR_LIPOPROTEIN"/>
    <property type="match status" value="1"/>
</dbReference>
<dbReference type="GO" id="GO:0003755">
    <property type="term" value="F:peptidyl-prolyl cis-trans isomerase activity"/>
    <property type="evidence" value="ECO:0007669"/>
    <property type="project" value="UniProtKB-KW"/>
</dbReference>
<dbReference type="InterPro" id="IPR001179">
    <property type="entry name" value="PPIase_FKBP_dom"/>
</dbReference>
<dbReference type="AlphaFoldDB" id="J0X1D1"/>
<accession>J0X1D1</accession>
<dbReference type="InterPro" id="IPR046357">
    <property type="entry name" value="PPIase_dom_sf"/>
</dbReference>
<evidence type="ECO:0000256" key="3">
    <source>
        <dbReference type="ARBA" id="ARBA00023110"/>
    </source>
</evidence>
<dbReference type="InterPro" id="IPR044609">
    <property type="entry name" value="FKBP2/11"/>
</dbReference>